<dbReference type="InterPro" id="IPR011991">
    <property type="entry name" value="ArsR-like_HTH"/>
</dbReference>
<dbReference type="Gene3D" id="1.10.10.10">
    <property type="entry name" value="Winged helix-like DNA-binding domain superfamily/Winged helix DNA-binding domain"/>
    <property type="match status" value="1"/>
</dbReference>
<dbReference type="InterPro" id="IPR036390">
    <property type="entry name" value="WH_DNA-bd_sf"/>
</dbReference>
<dbReference type="SUPFAM" id="SSF46785">
    <property type="entry name" value="Winged helix' DNA-binding domain"/>
    <property type="match status" value="1"/>
</dbReference>
<gene>
    <name evidence="5" type="primary">nmtR</name>
    <name evidence="5" type="ORF">CETAM_10565</name>
</gene>
<evidence type="ECO:0000256" key="1">
    <source>
        <dbReference type="ARBA" id="ARBA00023015"/>
    </source>
</evidence>
<keyword evidence="1" id="KW-0805">Transcription regulation</keyword>
<dbReference type="SMART" id="SM00418">
    <property type="entry name" value="HTH_ARSR"/>
    <property type="match status" value="1"/>
</dbReference>
<keyword evidence="6" id="KW-1185">Reference proteome</keyword>
<dbReference type="NCBIfam" id="NF033788">
    <property type="entry name" value="HTH_metalloreg"/>
    <property type="match status" value="1"/>
</dbReference>
<organism evidence="5 6">
    <name type="scientific">Corynebacterium comes</name>
    <dbReference type="NCBI Taxonomy" id="2675218"/>
    <lineage>
        <taxon>Bacteria</taxon>
        <taxon>Bacillati</taxon>
        <taxon>Actinomycetota</taxon>
        <taxon>Actinomycetes</taxon>
        <taxon>Mycobacteriales</taxon>
        <taxon>Corynebacteriaceae</taxon>
        <taxon>Corynebacterium</taxon>
    </lineage>
</organism>
<evidence type="ECO:0000259" key="4">
    <source>
        <dbReference type="PROSITE" id="PS50987"/>
    </source>
</evidence>
<dbReference type="GO" id="GO:0003700">
    <property type="term" value="F:DNA-binding transcription factor activity"/>
    <property type="evidence" value="ECO:0007669"/>
    <property type="project" value="InterPro"/>
</dbReference>
<dbReference type="CDD" id="cd00090">
    <property type="entry name" value="HTH_ARSR"/>
    <property type="match status" value="1"/>
</dbReference>
<evidence type="ECO:0000256" key="3">
    <source>
        <dbReference type="ARBA" id="ARBA00023163"/>
    </source>
</evidence>
<dbReference type="AlphaFoldDB" id="A0A6B8W5Z7"/>
<keyword evidence="2" id="KW-0238">DNA-binding</keyword>
<protein>
    <submittedName>
        <fullName evidence="5">HTH-type transcriptional regulator NmtR</fullName>
    </submittedName>
</protein>
<dbReference type="Pfam" id="PF01022">
    <property type="entry name" value="HTH_5"/>
    <property type="match status" value="1"/>
</dbReference>
<dbReference type="PRINTS" id="PR00778">
    <property type="entry name" value="HTHARSR"/>
</dbReference>
<feature type="domain" description="HTH arsR-type" evidence="4">
    <location>
        <begin position="27"/>
        <end position="119"/>
    </location>
</feature>
<evidence type="ECO:0000313" key="5">
    <source>
        <dbReference type="EMBL" id="QGU05360.1"/>
    </source>
</evidence>
<dbReference type="PANTHER" id="PTHR33154:SF18">
    <property type="entry name" value="ARSENICAL RESISTANCE OPERON REPRESSOR"/>
    <property type="match status" value="1"/>
</dbReference>
<dbReference type="PROSITE" id="PS50987">
    <property type="entry name" value="HTH_ARSR_2"/>
    <property type="match status" value="1"/>
</dbReference>
<dbReference type="InterPro" id="IPR001845">
    <property type="entry name" value="HTH_ArsR_DNA-bd_dom"/>
</dbReference>
<dbReference type="InterPro" id="IPR051081">
    <property type="entry name" value="HTH_MetalResp_TranReg"/>
</dbReference>
<dbReference type="Proteomes" id="UP000425178">
    <property type="component" value="Chromosome"/>
</dbReference>
<dbReference type="KEGG" id="ccoe:CETAM_10565"/>
<dbReference type="EMBL" id="CP046453">
    <property type="protein sequence ID" value="QGU05360.1"/>
    <property type="molecule type" value="Genomic_DNA"/>
</dbReference>
<dbReference type="InterPro" id="IPR036388">
    <property type="entry name" value="WH-like_DNA-bd_sf"/>
</dbReference>
<keyword evidence="3" id="KW-0804">Transcription</keyword>
<proteinExistence type="predicted"/>
<sequence length="119" mass="12986">MLLNMTAARIHPLNDLSECCSLGTGPLTDAEAGRYATLFKVLAEPARLRILSQLANGGCGPVSVNELTDLVGLSQPTVSHHLKRLTEAGLLEKIREGRTVTHRVRPELFAELRTVLQMD</sequence>
<reference evidence="5 6" key="1">
    <citation type="journal article" date="2021" name="Int. J. Syst. Evol. Microbiol.">
        <title>Classification of three corynebacterial strains isolated from a small paddock in North Rhine-Westphalia: proposal of &lt;i&gt;Corynebacterium kalinowskii&lt;/i&gt; sp. nov., &lt;i&gt;Corynebacterium comes&lt;/i&gt; sp. nov. and &lt;i&gt;Corynebacterium occultum&lt;/i&gt; sp. nov.</title>
        <authorList>
            <person name="Schaffert L."/>
            <person name="Ruwe M."/>
            <person name="Milse J."/>
            <person name="Hanuschka K."/>
            <person name="Ortseifen V."/>
            <person name="Droste J."/>
            <person name="Brandt D."/>
            <person name="Schl L."/>
            <person name="Kutter Y."/>
            <person name="Vinke S."/>
            <person name="Vieh P."/>
            <person name="Jacob L."/>
            <person name="L N.C."/>
            <person name="Schulte-Berndt E."/>
            <person name="Hain C."/>
            <person name="Linder M."/>
            <person name="Schmidt P."/>
            <person name="Wollenschl L."/>
            <person name="Luttermann T."/>
            <person name="Thieme E."/>
            <person name="Hassa J."/>
            <person name="Haak M."/>
            <person name="Wittchen M."/>
            <person name="Mentz A."/>
            <person name="Persicke M."/>
            <person name="Busche T."/>
            <person name="R C."/>
        </authorList>
    </citation>
    <scope>NUCLEOTIDE SEQUENCE [LARGE SCALE GENOMIC DNA]</scope>
    <source>
        <strain evidence="5 6">2019</strain>
    </source>
</reference>
<dbReference type="PANTHER" id="PTHR33154">
    <property type="entry name" value="TRANSCRIPTIONAL REGULATOR, ARSR FAMILY"/>
    <property type="match status" value="1"/>
</dbReference>
<evidence type="ECO:0000313" key="6">
    <source>
        <dbReference type="Proteomes" id="UP000425178"/>
    </source>
</evidence>
<name>A0A6B8W5Z7_9CORY</name>
<dbReference type="GO" id="GO:0003677">
    <property type="term" value="F:DNA binding"/>
    <property type="evidence" value="ECO:0007669"/>
    <property type="project" value="UniProtKB-KW"/>
</dbReference>
<accession>A0A6B8W5Z7</accession>
<evidence type="ECO:0000256" key="2">
    <source>
        <dbReference type="ARBA" id="ARBA00023125"/>
    </source>
</evidence>